<dbReference type="PRINTS" id="PR00702">
    <property type="entry name" value="ACRIFLAVINRP"/>
</dbReference>
<dbReference type="Gene3D" id="3.30.70.1440">
    <property type="entry name" value="Multidrug efflux transporter AcrB pore domain"/>
    <property type="match status" value="1"/>
</dbReference>
<dbReference type="SUPFAM" id="SSF82866">
    <property type="entry name" value="Multidrug efflux transporter AcrB transmembrane domain"/>
    <property type="match status" value="2"/>
</dbReference>
<name>A0ABT5L2Z9_9ALTE</name>
<dbReference type="Gene3D" id="1.20.1640.10">
    <property type="entry name" value="Multidrug efflux transporter AcrB transmembrane domain"/>
    <property type="match status" value="2"/>
</dbReference>
<feature type="transmembrane region" description="Helical" evidence="1">
    <location>
        <begin position="433"/>
        <end position="452"/>
    </location>
</feature>
<feature type="transmembrane region" description="Helical" evidence="1">
    <location>
        <begin position="361"/>
        <end position="378"/>
    </location>
</feature>
<feature type="transmembrane region" description="Helical" evidence="1">
    <location>
        <begin position="464"/>
        <end position="491"/>
    </location>
</feature>
<feature type="transmembrane region" description="Helical" evidence="1">
    <location>
        <begin position="336"/>
        <end position="355"/>
    </location>
</feature>
<dbReference type="InterPro" id="IPR001036">
    <property type="entry name" value="Acrflvin-R"/>
</dbReference>
<feature type="transmembrane region" description="Helical" evidence="1">
    <location>
        <begin position="920"/>
        <end position="943"/>
    </location>
</feature>
<gene>
    <name evidence="2" type="ORF">OIK42_11680</name>
</gene>
<feature type="transmembrane region" description="Helical" evidence="1">
    <location>
        <begin position="964"/>
        <end position="987"/>
    </location>
</feature>
<feature type="transmembrane region" description="Helical" evidence="1">
    <location>
        <begin position="869"/>
        <end position="889"/>
    </location>
</feature>
<proteinExistence type="predicted"/>
<keyword evidence="1" id="KW-0812">Transmembrane</keyword>
<protein>
    <submittedName>
        <fullName evidence="2">Efflux RND transporter permease subunit</fullName>
    </submittedName>
</protein>
<feature type="transmembrane region" description="Helical" evidence="1">
    <location>
        <begin position="15"/>
        <end position="35"/>
    </location>
</feature>
<comment type="caution">
    <text evidence="2">The sequence shown here is derived from an EMBL/GenBank/DDBJ whole genome shotgun (WGS) entry which is preliminary data.</text>
</comment>
<evidence type="ECO:0000313" key="3">
    <source>
        <dbReference type="Proteomes" id="UP001218788"/>
    </source>
</evidence>
<accession>A0ABT5L2Z9</accession>
<dbReference type="Gene3D" id="3.30.70.1320">
    <property type="entry name" value="Multidrug efflux transporter AcrB pore domain like"/>
    <property type="match status" value="1"/>
</dbReference>
<keyword evidence="1" id="KW-1133">Transmembrane helix</keyword>
<dbReference type="PANTHER" id="PTHR32063">
    <property type="match status" value="1"/>
</dbReference>
<dbReference type="SUPFAM" id="SSF82693">
    <property type="entry name" value="Multidrug efflux transporter AcrB pore domain, PN1, PN2, PC1 and PC2 subdomains"/>
    <property type="match status" value="2"/>
</dbReference>
<dbReference type="RefSeq" id="WP_273640716.1">
    <property type="nucleotide sequence ID" value="NZ_JAQQXP010000001.1"/>
</dbReference>
<feature type="transmembrane region" description="Helical" evidence="1">
    <location>
        <begin position="896"/>
        <end position="914"/>
    </location>
</feature>
<reference evidence="2 3" key="1">
    <citation type="submission" date="2022-10" db="EMBL/GenBank/DDBJ databases">
        <title>Alteromonas sp. chi3 Genome sequencing.</title>
        <authorList>
            <person name="Park S."/>
        </authorList>
    </citation>
    <scope>NUCLEOTIDE SEQUENCE [LARGE SCALE GENOMIC DNA]</scope>
    <source>
        <strain evidence="3">chi3</strain>
    </source>
</reference>
<dbReference type="Gene3D" id="3.30.70.1430">
    <property type="entry name" value="Multidrug efflux transporter AcrB pore domain"/>
    <property type="match status" value="2"/>
</dbReference>
<feature type="transmembrane region" description="Helical" evidence="1">
    <location>
        <begin position="538"/>
        <end position="555"/>
    </location>
</feature>
<dbReference type="SUPFAM" id="SSF82714">
    <property type="entry name" value="Multidrug efflux transporter AcrB TolC docking domain, DN and DC subdomains"/>
    <property type="match status" value="2"/>
</dbReference>
<evidence type="ECO:0000313" key="2">
    <source>
        <dbReference type="EMBL" id="MDC8831420.1"/>
    </source>
</evidence>
<feature type="transmembrane region" description="Helical" evidence="1">
    <location>
        <begin position="514"/>
        <end position="531"/>
    </location>
</feature>
<sequence>MNIAGYFVKNRTTSWLVTLILLIGGTIAFLGLGRLEDPQFTIKKAMVITLYPGASPTQVEEEVTYPIENAIQELPYVDNITSISTAGKSQITVEMKSIYRKEALRGIWEEMRRKINDLTPSLSAGVQPPKVMDDFADVYGMLIAVNGEGYQYKDISDYVDYLKRELVLVDGVGKVTVQGKQKEQVFVEISRAQVSSLGISPSRISALLVSQNQVSNAGSVKVGDEYIRINPTGEFETVQELENLLISQAGASERIYLGDVARIYRGYQEVPTNLIHYNGEQSLLLGISFADGVNVVEVGERIMQRLDELEYMRPVGMQTDFIYNQPVEVDKSVQGFILNLAEAVGIVIVVLLIFMGIKSGILIGLVLLLTVLGSFIFMQQMEVNLQRISLGALIIALGMLVDNAIVVTEGILIAMKRGLSKVEAASFVVKQNMWPLLGATVIAIIAFAPIGLSSDATGEFAGSLFWVLLVSLLLSWVTAITLTPFFASLLFTDPQADSEQSAGPNSQIKDSEELYTGIIFTVFSTILSVALRFRVLTVVLMLGLLVSAVVAFGNVKQAFFPPSTTPMFLVDIWHKAGTDIRVNADKVNQIETHLLAQEGVEEITSTVGQGLTRFMLTYQTEKSYPTYAQLVIRMSDGEALNAQLPALRSYMDREFGELFYKIKRLEIGPSTDAKIEARFSGPEPQELRRLADEAKAILTADAGARNVRDNWRQQTKVIRPIFNEAAARRVGVSKADLDQLLLTSFSGAKIGVYRDGTDLLPIISRPPPEERLTADNLENLQIYSATAQQYIPVTQVVSRFDVNWEDPIIMRRDRKRTLTVMADHDILGDETAAKLFSRVRSQIEAIELPDGYELEWGGEFEASSKAQKAIFGSLPLGYLIMFITTVLLFASARIAAIIWACIPLALIGVSYGLLLTGAPFGFMALLGFLSLSGMIIKNGIVLVEQVKLELSEGKAPYPALFHATLSRVRPVCMAAITTILGMIPLLFDDFFASMAVVIMFGLGFATLLTLVFVPVLYSLVFKVHNKA</sequence>
<dbReference type="Proteomes" id="UP001218788">
    <property type="component" value="Unassembled WGS sequence"/>
</dbReference>
<feature type="transmembrane region" description="Helical" evidence="1">
    <location>
        <begin position="993"/>
        <end position="1020"/>
    </location>
</feature>
<feature type="transmembrane region" description="Helical" evidence="1">
    <location>
        <begin position="390"/>
        <end position="413"/>
    </location>
</feature>
<keyword evidence="3" id="KW-1185">Reference proteome</keyword>
<evidence type="ECO:0000256" key="1">
    <source>
        <dbReference type="SAM" id="Phobius"/>
    </source>
</evidence>
<organism evidence="2 3">
    <name type="scientific">Alteromonas gilva</name>
    <dbReference type="NCBI Taxonomy" id="2987522"/>
    <lineage>
        <taxon>Bacteria</taxon>
        <taxon>Pseudomonadati</taxon>
        <taxon>Pseudomonadota</taxon>
        <taxon>Gammaproteobacteria</taxon>
        <taxon>Alteromonadales</taxon>
        <taxon>Alteromonadaceae</taxon>
        <taxon>Alteromonas/Salinimonas group</taxon>
        <taxon>Alteromonas</taxon>
    </lineage>
</organism>
<keyword evidence="1" id="KW-0472">Membrane</keyword>
<dbReference type="InterPro" id="IPR027463">
    <property type="entry name" value="AcrB_DN_DC_subdom"/>
</dbReference>
<dbReference type="Pfam" id="PF00873">
    <property type="entry name" value="ACR_tran"/>
    <property type="match status" value="1"/>
</dbReference>
<dbReference type="Gene3D" id="3.30.2090.10">
    <property type="entry name" value="Multidrug efflux transporter AcrB TolC docking domain, DN and DC subdomains"/>
    <property type="match status" value="2"/>
</dbReference>
<dbReference type="EMBL" id="JAQQXP010000001">
    <property type="protein sequence ID" value="MDC8831420.1"/>
    <property type="molecule type" value="Genomic_DNA"/>
</dbReference>
<dbReference type="PANTHER" id="PTHR32063:SF18">
    <property type="entry name" value="CATION EFFLUX SYSTEM PROTEIN"/>
    <property type="match status" value="1"/>
</dbReference>